<dbReference type="AlphaFoldDB" id="A0A2R4VRX4"/>
<name>A0A2R4VRX4_9PROT</name>
<proteinExistence type="predicted"/>
<protein>
    <recommendedName>
        <fullName evidence="4">HTH araC/xylS-type domain-containing protein</fullName>
    </recommendedName>
</protein>
<evidence type="ECO:0000259" key="4">
    <source>
        <dbReference type="PROSITE" id="PS01124"/>
    </source>
</evidence>
<dbReference type="Proteomes" id="UP000077405">
    <property type="component" value="Plasmid pYZ2"/>
</dbReference>
<organism evidence="5 6">
    <name type="scientific">Azospirillum humicireducens</name>
    <dbReference type="NCBI Taxonomy" id="1226968"/>
    <lineage>
        <taxon>Bacteria</taxon>
        <taxon>Pseudomonadati</taxon>
        <taxon>Pseudomonadota</taxon>
        <taxon>Alphaproteobacteria</taxon>
        <taxon>Rhodospirillales</taxon>
        <taxon>Azospirillaceae</taxon>
        <taxon>Azospirillum</taxon>
    </lineage>
</organism>
<evidence type="ECO:0000256" key="3">
    <source>
        <dbReference type="ARBA" id="ARBA00023163"/>
    </source>
</evidence>
<dbReference type="InterPro" id="IPR018062">
    <property type="entry name" value="HTH_AraC-typ_CS"/>
</dbReference>
<dbReference type="RefSeq" id="WP_108547481.1">
    <property type="nucleotide sequence ID" value="NZ_CP028903.1"/>
</dbReference>
<dbReference type="SUPFAM" id="SSF46689">
    <property type="entry name" value="Homeodomain-like"/>
    <property type="match status" value="2"/>
</dbReference>
<accession>A0A2R4VRX4</accession>
<evidence type="ECO:0000313" key="5">
    <source>
        <dbReference type="EMBL" id="AWB07185.1"/>
    </source>
</evidence>
<feature type="domain" description="HTH araC/xylS-type" evidence="4">
    <location>
        <begin position="235"/>
        <end position="333"/>
    </location>
</feature>
<evidence type="ECO:0000313" key="6">
    <source>
        <dbReference type="Proteomes" id="UP000077405"/>
    </source>
</evidence>
<keyword evidence="5" id="KW-0614">Plasmid</keyword>
<gene>
    <name evidence="5" type="ORF">A6A40_19155</name>
</gene>
<dbReference type="GO" id="GO:0003700">
    <property type="term" value="F:DNA-binding transcription factor activity"/>
    <property type="evidence" value="ECO:0007669"/>
    <property type="project" value="InterPro"/>
</dbReference>
<dbReference type="GO" id="GO:0043565">
    <property type="term" value="F:sequence-specific DNA binding"/>
    <property type="evidence" value="ECO:0007669"/>
    <property type="project" value="InterPro"/>
</dbReference>
<evidence type="ECO:0000256" key="2">
    <source>
        <dbReference type="ARBA" id="ARBA00023125"/>
    </source>
</evidence>
<dbReference type="PROSITE" id="PS01124">
    <property type="entry name" value="HTH_ARAC_FAMILY_2"/>
    <property type="match status" value="1"/>
</dbReference>
<sequence>MKAGLMQKIVVDHGSAGVRRRWTTAAQPRSVVRHSGPLMPGIEGHMKRTLVRDGMAVTTCDFTTTSTVEGSVHGHASLSIAVFLKAGGVTGVAPDGPVMPYRDGHLYVFLSNRSAWGRFHLPPGQRMTMAELRIDWDVLGGMLDPCAFTSTMAGALDLYAEDLDGVWMGCAPAPREMILATERLLQGTVAERADALFVEGKALELLALALDRLTTAQGRPPRPPEPSLLDRRRVKAARDLMVEDIAHGWTIAELARVAGVNEKKLKHGFRTLYDASVHQYLQDMRMKRAADLLGRQAASVTEVSLMVGYANPSHFAKLFRRYYGVAPSAYTATPGGAASG</sequence>
<reference evidence="5 6" key="1">
    <citation type="submission" date="2018-04" db="EMBL/GenBank/DDBJ databases">
        <title>Complete genome sequence of the nitrogen-fixing bacterium Azospirillum humicireducens type strain SgZ-5.</title>
        <authorList>
            <person name="Yu Z."/>
        </authorList>
    </citation>
    <scope>NUCLEOTIDE SEQUENCE [LARGE SCALE GENOMIC DNA]</scope>
    <source>
        <strain evidence="5 6">SgZ-5</strain>
        <plasmid evidence="5 6">pYZ2</plasmid>
    </source>
</reference>
<dbReference type="PRINTS" id="PR00032">
    <property type="entry name" value="HTHARAC"/>
</dbReference>
<keyword evidence="1" id="KW-0805">Transcription regulation</keyword>
<geneLocation type="plasmid" evidence="5 6">
    <name>pYZ2</name>
</geneLocation>
<keyword evidence="6" id="KW-1185">Reference proteome</keyword>
<dbReference type="InterPro" id="IPR009057">
    <property type="entry name" value="Homeodomain-like_sf"/>
</dbReference>
<dbReference type="InterPro" id="IPR053142">
    <property type="entry name" value="PchR_regulatory_protein"/>
</dbReference>
<dbReference type="PROSITE" id="PS00041">
    <property type="entry name" value="HTH_ARAC_FAMILY_1"/>
    <property type="match status" value="1"/>
</dbReference>
<dbReference type="InterPro" id="IPR018060">
    <property type="entry name" value="HTH_AraC"/>
</dbReference>
<dbReference type="Gene3D" id="1.10.10.60">
    <property type="entry name" value="Homeodomain-like"/>
    <property type="match status" value="2"/>
</dbReference>
<evidence type="ECO:0000256" key="1">
    <source>
        <dbReference type="ARBA" id="ARBA00023015"/>
    </source>
</evidence>
<dbReference type="InterPro" id="IPR020449">
    <property type="entry name" value="Tscrpt_reg_AraC-type_HTH"/>
</dbReference>
<dbReference type="PANTHER" id="PTHR47893">
    <property type="entry name" value="REGULATORY PROTEIN PCHR"/>
    <property type="match status" value="1"/>
</dbReference>
<keyword evidence="3" id="KW-0804">Transcription</keyword>
<dbReference type="SMART" id="SM00342">
    <property type="entry name" value="HTH_ARAC"/>
    <property type="match status" value="1"/>
</dbReference>
<dbReference type="OrthoDB" id="9804543at2"/>
<dbReference type="KEGG" id="ahu:A6A40_19155"/>
<dbReference type="Pfam" id="PF12833">
    <property type="entry name" value="HTH_18"/>
    <property type="match status" value="1"/>
</dbReference>
<dbReference type="EMBL" id="CP028903">
    <property type="protein sequence ID" value="AWB07185.1"/>
    <property type="molecule type" value="Genomic_DNA"/>
</dbReference>
<keyword evidence="2" id="KW-0238">DNA-binding</keyword>
<dbReference type="PANTHER" id="PTHR47893:SF1">
    <property type="entry name" value="REGULATORY PROTEIN PCHR"/>
    <property type="match status" value="1"/>
</dbReference>